<evidence type="ECO:0000256" key="4">
    <source>
        <dbReference type="ARBA" id="ARBA00022622"/>
    </source>
</evidence>
<keyword evidence="11" id="KW-0325">Glycoprotein</keyword>
<evidence type="ECO:0000256" key="15">
    <source>
        <dbReference type="ARBA" id="ARBA00038074"/>
    </source>
</evidence>
<dbReference type="SUPFAM" id="SSF49899">
    <property type="entry name" value="Concanavalin A-like lectins/glucanases"/>
    <property type="match status" value="1"/>
</dbReference>
<comment type="function">
    <text evidence="16">Dual chitinase/transglycosylase that plays a role in cell wall architecture. Chitinase and transglycosylase activities are coupled. Required for the polysaccharide cross-linking at the septa and the cell wall. More specifically, transfers chitin to 1,6-beta-glucan in the cell wall.</text>
</comment>
<keyword evidence="12" id="KW-0449">Lipoprotein</keyword>
<keyword evidence="5" id="KW-0328">Glycosyltransferase</keyword>
<feature type="signal peptide" evidence="20">
    <location>
        <begin position="1"/>
        <end position="22"/>
    </location>
</feature>
<keyword evidence="13" id="KW-0326">Glycosidase</keyword>
<feature type="active site" description="Nucleophile" evidence="18">
    <location>
        <position position="126"/>
    </location>
</feature>
<reference evidence="22 23" key="2">
    <citation type="journal article" date="2012" name="PLoS Pathog.">
        <title>Diverse lifestyles and strategies of plant pathogenesis encoded in the genomes of eighteen Dothideomycetes fungi.</title>
        <authorList>
            <person name="Ohm R.A."/>
            <person name="Feau N."/>
            <person name="Henrissat B."/>
            <person name="Schoch C.L."/>
            <person name="Horwitz B.A."/>
            <person name="Barry K.W."/>
            <person name="Condon B.J."/>
            <person name="Copeland A.C."/>
            <person name="Dhillon B."/>
            <person name="Glaser F."/>
            <person name="Hesse C.N."/>
            <person name="Kosti I."/>
            <person name="LaButti K."/>
            <person name="Lindquist E.A."/>
            <person name="Lucas S."/>
            <person name="Salamov A.A."/>
            <person name="Bradshaw R.E."/>
            <person name="Ciuffetti L."/>
            <person name="Hamelin R.C."/>
            <person name="Kema G.H.J."/>
            <person name="Lawrence C."/>
            <person name="Scott J.A."/>
            <person name="Spatafora J.W."/>
            <person name="Turgeon B.G."/>
            <person name="de Wit P.J.G.M."/>
            <person name="Zhong S."/>
            <person name="Goodwin S.B."/>
            <person name="Grigoriev I.V."/>
        </authorList>
    </citation>
    <scope>NUCLEOTIDE SEQUENCE [LARGE SCALE GENOMIC DNA]</scope>
    <source>
        <strain evidence="23">NZE10 / CBS 128990</strain>
    </source>
</reference>
<evidence type="ECO:0000256" key="3">
    <source>
        <dbReference type="ARBA" id="ARBA00004589"/>
    </source>
</evidence>
<organism evidence="22 23">
    <name type="scientific">Dothistroma septosporum (strain NZE10 / CBS 128990)</name>
    <name type="common">Red band needle blight fungus</name>
    <name type="synonym">Mycosphaerella pini</name>
    <dbReference type="NCBI Taxonomy" id="675120"/>
    <lineage>
        <taxon>Eukaryota</taxon>
        <taxon>Fungi</taxon>
        <taxon>Dikarya</taxon>
        <taxon>Ascomycota</taxon>
        <taxon>Pezizomycotina</taxon>
        <taxon>Dothideomycetes</taxon>
        <taxon>Dothideomycetidae</taxon>
        <taxon>Mycosphaerellales</taxon>
        <taxon>Mycosphaerellaceae</taxon>
        <taxon>Dothistroma</taxon>
    </lineage>
</organism>
<evidence type="ECO:0000256" key="9">
    <source>
        <dbReference type="ARBA" id="ARBA00023136"/>
    </source>
</evidence>
<dbReference type="OrthoDB" id="4781at2759"/>
<dbReference type="EC" id="3.2.-.-" evidence="17"/>
<protein>
    <recommendedName>
        <fullName evidence="17">Crh-like protein</fullName>
        <ecNumber evidence="17">3.2.-.-</ecNumber>
    </recommendedName>
</protein>
<dbReference type="PANTHER" id="PTHR10963:SF68">
    <property type="entry name" value="GLYCOSIDASE CRH1-RELATED"/>
    <property type="match status" value="1"/>
</dbReference>
<dbReference type="Gene3D" id="2.60.120.200">
    <property type="match status" value="1"/>
</dbReference>
<dbReference type="STRING" id="675120.N1Q0H8"/>
<dbReference type="PANTHER" id="PTHR10963">
    <property type="entry name" value="GLYCOSYL HYDROLASE-RELATED"/>
    <property type="match status" value="1"/>
</dbReference>
<feature type="domain" description="GH16" evidence="21">
    <location>
        <begin position="24"/>
        <end position="245"/>
    </location>
</feature>
<evidence type="ECO:0000313" key="23">
    <source>
        <dbReference type="Proteomes" id="UP000016933"/>
    </source>
</evidence>
<dbReference type="InterPro" id="IPR017168">
    <property type="entry name" value="CHR-like"/>
</dbReference>
<evidence type="ECO:0000256" key="18">
    <source>
        <dbReference type="PIRSR" id="PIRSR037299-1"/>
    </source>
</evidence>
<evidence type="ECO:0000256" key="11">
    <source>
        <dbReference type="ARBA" id="ARBA00023180"/>
    </source>
</evidence>
<reference evidence="23" key="1">
    <citation type="journal article" date="2012" name="PLoS Genet.">
        <title>The genomes of the fungal plant pathogens Cladosporium fulvum and Dothistroma septosporum reveal adaptation to different hosts and lifestyles but also signatures of common ancestry.</title>
        <authorList>
            <person name="de Wit P.J.G.M."/>
            <person name="van der Burgt A."/>
            <person name="Oekmen B."/>
            <person name="Stergiopoulos I."/>
            <person name="Abd-Elsalam K.A."/>
            <person name="Aerts A.L."/>
            <person name="Bahkali A.H."/>
            <person name="Beenen H.G."/>
            <person name="Chettri P."/>
            <person name="Cox M.P."/>
            <person name="Datema E."/>
            <person name="de Vries R.P."/>
            <person name="Dhillon B."/>
            <person name="Ganley A.R."/>
            <person name="Griffiths S.A."/>
            <person name="Guo Y."/>
            <person name="Hamelin R.C."/>
            <person name="Henrissat B."/>
            <person name="Kabir M.S."/>
            <person name="Jashni M.K."/>
            <person name="Kema G."/>
            <person name="Klaubauf S."/>
            <person name="Lapidus A."/>
            <person name="Levasseur A."/>
            <person name="Lindquist E."/>
            <person name="Mehrabi R."/>
            <person name="Ohm R.A."/>
            <person name="Owen T.J."/>
            <person name="Salamov A."/>
            <person name="Schwelm A."/>
            <person name="Schijlen E."/>
            <person name="Sun H."/>
            <person name="van den Burg H.A."/>
            <person name="van Ham R.C.H.J."/>
            <person name="Zhang S."/>
            <person name="Goodwin S.B."/>
            <person name="Grigoriev I.V."/>
            <person name="Collemare J."/>
            <person name="Bradshaw R.E."/>
        </authorList>
    </citation>
    <scope>NUCLEOTIDE SEQUENCE [LARGE SCALE GENOMIC DNA]</scope>
    <source>
        <strain evidence="23">NZE10 / CBS 128990</strain>
    </source>
</reference>
<evidence type="ECO:0000256" key="2">
    <source>
        <dbReference type="ARBA" id="ARBA00004196"/>
    </source>
</evidence>
<evidence type="ECO:0000256" key="7">
    <source>
        <dbReference type="ARBA" id="ARBA00022729"/>
    </source>
</evidence>
<dbReference type="CDD" id="cd02183">
    <property type="entry name" value="GH16_fungal_CRH1_transglycosylase"/>
    <property type="match status" value="1"/>
</dbReference>
<feature type="chain" id="PRO_5004109758" description="Crh-like protein" evidence="20">
    <location>
        <begin position="23"/>
        <end position="400"/>
    </location>
</feature>
<proteinExistence type="inferred from homology"/>
<dbReference type="eggNOG" id="ENOG502QQ71">
    <property type="taxonomic scope" value="Eukaryota"/>
</dbReference>
<dbReference type="GO" id="GO:0031505">
    <property type="term" value="P:fungal-type cell wall organization"/>
    <property type="evidence" value="ECO:0007669"/>
    <property type="project" value="TreeGrafter"/>
</dbReference>
<comment type="subcellular location">
    <subcellularLocation>
        <location evidence="2">Cell envelope</location>
    </subcellularLocation>
    <subcellularLocation>
        <location evidence="3">Membrane</location>
        <topology evidence="3">Lipid-anchor</topology>
        <topology evidence="3">GPI-anchor</topology>
    </subcellularLocation>
</comment>
<dbReference type="EMBL" id="KB446535">
    <property type="protein sequence ID" value="EME49281.1"/>
    <property type="molecule type" value="Genomic_DNA"/>
</dbReference>
<evidence type="ECO:0000259" key="21">
    <source>
        <dbReference type="PROSITE" id="PS51762"/>
    </source>
</evidence>
<dbReference type="GO" id="GO:0016757">
    <property type="term" value="F:glycosyltransferase activity"/>
    <property type="evidence" value="ECO:0007669"/>
    <property type="project" value="UniProtKB-KW"/>
</dbReference>
<keyword evidence="4" id="KW-0336">GPI-anchor</keyword>
<feature type="disulfide bond" evidence="19">
    <location>
        <begin position="28"/>
        <end position="36"/>
    </location>
</feature>
<keyword evidence="14" id="KW-0961">Cell wall biogenesis/degradation</keyword>
<keyword evidence="8 17" id="KW-0378">Hydrolase</keyword>
<evidence type="ECO:0000256" key="6">
    <source>
        <dbReference type="ARBA" id="ARBA00022679"/>
    </source>
</evidence>
<accession>N1Q0H8</accession>
<dbReference type="OMA" id="DIINYNP"/>
<keyword evidence="9 17" id="KW-0472">Membrane</keyword>
<comment type="catalytic activity">
    <reaction evidence="1">
        <text>Random endo-hydrolysis of N-acetyl-beta-D-glucosaminide (1-&gt;4)-beta-linkages in chitin and chitodextrins.</text>
        <dbReference type="EC" id="3.2.1.14"/>
    </reaction>
</comment>
<dbReference type="InterPro" id="IPR000757">
    <property type="entry name" value="Beta-glucanase-like"/>
</dbReference>
<feature type="active site" description="Proton donor" evidence="18">
    <location>
        <position position="130"/>
    </location>
</feature>
<dbReference type="GO" id="GO:0005975">
    <property type="term" value="P:carbohydrate metabolic process"/>
    <property type="evidence" value="ECO:0007669"/>
    <property type="project" value="InterPro"/>
</dbReference>
<sequence length="400" mass="41216">MRFSQTTLTGAVFAASLPLIQGQTSTDCNPTTNTSCPADTGLSTSTYSADFTQGASANASWSAAAYTSIDYDDSDGAIFTIAKSGEAPTIQTDFYIFFGRVDVVMKAAPGTGIVSSVVLESADLDEIDWEFLGGSDGQVQSNFFGKGNTTNYNRVQYHNVADTQDTWHTYSIDWSKERIEYIIDGTTVRTLEYSSSLALDGQNYPQTPMQLKLGSWAGGDSSNEGTVEWAGGKTDYTKAPFTMYVKSVKITNSNPACSYEYGDMTGSYESIKLISSGDSCEAGSSSSSASGSGSASASATAAPTSSHVVEALSNTKVAVSTTISGSAYSTNTASISAINAGTTTAAAATTGVASQPTAGVNGSVASSSPSASASYGAAASSQYIVGWAAILSLVSAIFLL</sequence>
<dbReference type="HOGENOM" id="CLU_027506_3_2_1"/>
<evidence type="ECO:0000256" key="14">
    <source>
        <dbReference type="ARBA" id="ARBA00023316"/>
    </source>
</evidence>
<evidence type="ECO:0000256" key="5">
    <source>
        <dbReference type="ARBA" id="ARBA00022676"/>
    </source>
</evidence>
<dbReference type="GO" id="GO:0008843">
    <property type="term" value="F:endochitinase activity"/>
    <property type="evidence" value="ECO:0007669"/>
    <property type="project" value="UniProtKB-EC"/>
</dbReference>
<dbReference type="GO" id="GO:0009277">
    <property type="term" value="C:fungal-type cell wall"/>
    <property type="evidence" value="ECO:0007669"/>
    <property type="project" value="TreeGrafter"/>
</dbReference>
<dbReference type="GO" id="GO:0098552">
    <property type="term" value="C:side of membrane"/>
    <property type="evidence" value="ECO:0007669"/>
    <property type="project" value="UniProtKB-KW"/>
</dbReference>
<evidence type="ECO:0000256" key="10">
    <source>
        <dbReference type="ARBA" id="ARBA00023157"/>
    </source>
</evidence>
<dbReference type="FunFam" id="2.60.120.200:FF:000152">
    <property type="entry name" value="Cell wall glucanase"/>
    <property type="match status" value="1"/>
</dbReference>
<name>N1Q0H8_DOTSN</name>
<dbReference type="AlphaFoldDB" id="N1Q0H8"/>
<gene>
    <name evidence="22" type="ORF">DOTSEDRAFT_68149</name>
</gene>
<evidence type="ECO:0000256" key="12">
    <source>
        <dbReference type="ARBA" id="ARBA00023288"/>
    </source>
</evidence>
<evidence type="ECO:0000256" key="16">
    <source>
        <dbReference type="ARBA" id="ARBA00093308"/>
    </source>
</evidence>
<evidence type="ECO:0000313" key="22">
    <source>
        <dbReference type="EMBL" id="EME49281.1"/>
    </source>
</evidence>
<keyword evidence="23" id="KW-1185">Reference proteome</keyword>
<comment type="similarity">
    <text evidence="15">Belongs to the glycosyl hydrolase 16 family. CRH1 subfamily.</text>
</comment>
<keyword evidence="7 20" id="KW-0732">Signal</keyword>
<evidence type="ECO:0000256" key="1">
    <source>
        <dbReference type="ARBA" id="ARBA00000822"/>
    </source>
</evidence>
<dbReference type="Proteomes" id="UP000016933">
    <property type="component" value="Unassembled WGS sequence"/>
</dbReference>
<dbReference type="InterPro" id="IPR050546">
    <property type="entry name" value="Glycosyl_Hydrlase_16"/>
</dbReference>
<dbReference type="Pfam" id="PF00722">
    <property type="entry name" value="Glyco_hydro_16"/>
    <property type="match status" value="1"/>
</dbReference>
<evidence type="ECO:0000256" key="13">
    <source>
        <dbReference type="ARBA" id="ARBA00023295"/>
    </source>
</evidence>
<keyword evidence="6" id="KW-0808">Transferase</keyword>
<evidence type="ECO:0000256" key="20">
    <source>
        <dbReference type="SAM" id="SignalP"/>
    </source>
</evidence>
<evidence type="ECO:0000256" key="19">
    <source>
        <dbReference type="PIRSR" id="PIRSR037299-2"/>
    </source>
</evidence>
<evidence type="ECO:0000256" key="17">
    <source>
        <dbReference type="PIRNR" id="PIRNR037299"/>
    </source>
</evidence>
<dbReference type="PROSITE" id="PS51762">
    <property type="entry name" value="GH16_2"/>
    <property type="match status" value="1"/>
</dbReference>
<dbReference type="PIRSF" id="PIRSF037299">
    <property type="entry name" value="Glycosidase_CRH1_prd"/>
    <property type="match status" value="1"/>
</dbReference>
<keyword evidence="10 19" id="KW-1015">Disulfide bond</keyword>
<evidence type="ECO:0000256" key="8">
    <source>
        <dbReference type="ARBA" id="ARBA00022801"/>
    </source>
</evidence>
<dbReference type="InterPro" id="IPR013320">
    <property type="entry name" value="ConA-like_dom_sf"/>
</dbReference>